<dbReference type="EMBL" id="FUYR01000001">
    <property type="protein sequence ID" value="SKB46316.1"/>
    <property type="molecule type" value="Genomic_DNA"/>
</dbReference>
<evidence type="ECO:0000313" key="2">
    <source>
        <dbReference type="EMBL" id="SKB46316.1"/>
    </source>
</evidence>
<name>A0A1T5BGE5_9SPHI</name>
<feature type="region of interest" description="Disordered" evidence="1">
    <location>
        <begin position="65"/>
        <end position="93"/>
    </location>
</feature>
<feature type="compositionally biased region" description="Acidic residues" evidence="1">
    <location>
        <begin position="76"/>
        <end position="93"/>
    </location>
</feature>
<evidence type="ECO:0000313" key="3">
    <source>
        <dbReference type="Proteomes" id="UP000189981"/>
    </source>
</evidence>
<gene>
    <name evidence="2" type="ORF">SAMN05661099_1560</name>
</gene>
<sequence length="311" mass="35871">MNKKEILKKVGGILAELNEQYEYLSQSPDNHNELELELFSANANFLSDHLSILVKLNLSKTPIQQAADPPVAENNNVEEPEEPESEPIPVEEPDIYKLEAEEPVADWKFELEKEPPMTFEFEEKKPDALFDRPLTEEEKRVIDEKTRLKPVVEDDKDYIDFEEETEDDIEEVVADEDEETEENIHVKEVVISERTIAVPVELPKEEPAVPTVNDLLSRNISQATIASQFNLRQTKDLKSLISLNDKLSFVRDLFNGYSLAYSEAIELLNRFDSFEAADNFLKQNYASKNNWGAKQDVADKFYEILNRRFSK</sequence>
<organism evidence="2 3">
    <name type="scientific">Daejeonella lutea</name>
    <dbReference type="NCBI Taxonomy" id="572036"/>
    <lineage>
        <taxon>Bacteria</taxon>
        <taxon>Pseudomonadati</taxon>
        <taxon>Bacteroidota</taxon>
        <taxon>Sphingobacteriia</taxon>
        <taxon>Sphingobacteriales</taxon>
        <taxon>Sphingobacteriaceae</taxon>
        <taxon>Daejeonella</taxon>
    </lineage>
</organism>
<reference evidence="3" key="1">
    <citation type="submission" date="2017-02" db="EMBL/GenBank/DDBJ databases">
        <authorList>
            <person name="Varghese N."/>
            <person name="Submissions S."/>
        </authorList>
    </citation>
    <scope>NUCLEOTIDE SEQUENCE [LARGE SCALE GENOMIC DNA]</scope>
    <source>
        <strain evidence="3">DSM 22385</strain>
    </source>
</reference>
<dbReference type="OrthoDB" id="1100725at2"/>
<accession>A0A1T5BGE5</accession>
<dbReference type="AlphaFoldDB" id="A0A1T5BGE5"/>
<evidence type="ECO:0000256" key="1">
    <source>
        <dbReference type="SAM" id="MobiDB-lite"/>
    </source>
</evidence>
<dbReference type="STRING" id="572036.SAMN05661099_1560"/>
<keyword evidence="3" id="KW-1185">Reference proteome</keyword>
<dbReference type="RefSeq" id="WP_079702024.1">
    <property type="nucleotide sequence ID" value="NZ_FUYR01000001.1"/>
</dbReference>
<proteinExistence type="predicted"/>
<protein>
    <submittedName>
        <fullName evidence="2">Uncharacterized protein</fullName>
    </submittedName>
</protein>
<dbReference type="Proteomes" id="UP000189981">
    <property type="component" value="Unassembled WGS sequence"/>
</dbReference>